<dbReference type="KEGG" id="mcak:MCCS_06120"/>
<sequence>MKNKKITPFMMFNGKAEAAIEFYTSVFRNSEIISMIKYDEQGPGAPGTVNHAVFTIHNEQFMAIDNANGTDIPFTPALSFAVECESAEEIEFLYDQLKENGQVLMELAPMAPVSEKFAWVADQFGINWQLNLPLEV</sequence>
<dbReference type="InterPro" id="IPR028973">
    <property type="entry name" value="PhnB-like"/>
</dbReference>
<dbReference type="Proteomes" id="UP000194154">
    <property type="component" value="Chromosome"/>
</dbReference>
<dbReference type="PANTHER" id="PTHR33990">
    <property type="entry name" value="PROTEIN YJDN-RELATED"/>
    <property type="match status" value="1"/>
</dbReference>
<dbReference type="InterPro" id="IPR029068">
    <property type="entry name" value="Glyas_Bleomycin-R_OHBP_Dase"/>
</dbReference>
<evidence type="ECO:0000313" key="2">
    <source>
        <dbReference type="EMBL" id="ARQ06263.1"/>
    </source>
</evidence>
<keyword evidence="3" id="KW-1185">Reference proteome</keyword>
<dbReference type="SUPFAM" id="SSF54593">
    <property type="entry name" value="Glyoxalase/Bleomycin resistance protein/Dihydroxybiphenyl dioxygenase"/>
    <property type="match status" value="1"/>
</dbReference>
<organism evidence="2 3">
    <name type="scientific">Macrococcoides canis</name>
    <dbReference type="NCBI Taxonomy" id="1855823"/>
    <lineage>
        <taxon>Bacteria</taxon>
        <taxon>Bacillati</taxon>
        <taxon>Bacillota</taxon>
        <taxon>Bacilli</taxon>
        <taxon>Bacillales</taxon>
        <taxon>Staphylococcaceae</taxon>
        <taxon>Macrococcoides</taxon>
    </lineage>
</organism>
<dbReference type="CDD" id="cd06588">
    <property type="entry name" value="PhnB_like"/>
    <property type="match status" value="1"/>
</dbReference>
<evidence type="ECO:0000313" key="3">
    <source>
        <dbReference type="Proteomes" id="UP000194154"/>
    </source>
</evidence>
<reference evidence="2 3" key="1">
    <citation type="journal article" date="2017" name="Int. J. Syst. Evol. Microbiol.">
        <title>Macrococcus canis sp. nov., a skin bacterium associated with infections in dogs.</title>
        <authorList>
            <person name="Gobeli Brawand S."/>
            <person name="Cotting K."/>
            <person name="Gomez-Sanz E."/>
            <person name="Collaud A."/>
            <person name="Thomann A."/>
            <person name="Brodard I."/>
            <person name="Rodriguez-Campos S."/>
            <person name="Strauss C."/>
            <person name="Perreten V."/>
        </authorList>
    </citation>
    <scope>NUCLEOTIDE SEQUENCE [LARGE SCALE GENOMIC DNA]</scope>
    <source>
        <strain evidence="2 3">KM45013</strain>
    </source>
</reference>
<dbReference type="AlphaFoldDB" id="A0A1W7A9D7"/>
<dbReference type="RefSeq" id="WP_086041941.1">
    <property type="nucleotide sequence ID" value="NZ_CBCRZA010000001.1"/>
</dbReference>
<dbReference type="STRING" id="1855823.MCCS_06120"/>
<dbReference type="GeneID" id="35294751"/>
<dbReference type="PANTHER" id="PTHR33990:SF4">
    <property type="entry name" value="PHNB-LIKE DOMAIN-CONTAINING PROTEIN"/>
    <property type="match status" value="1"/>
</dbReference>
<proteinExistence type="predicted"/>
<dbReference type="Pfam" id="PF06983">
    <property type="entry name" value="3-dmu-9_3-mt"/>
    <property type="match status" value="1"/>
</dbReference>
<gene>
    <name evidence="2" type="ORF">MCCS_06120</name>
</gene>
<accession>A0A1W7A9D7</accession>
<dbReference type="InterPro" id="IPR009725">
    <property type="entry name" value="3_dmu_93_MTrfase"/>
</dbReference>
<dbReference type="Gene3D" id="3.30.720.110">
    <property type="match status" value="1"/>
</dbReference>
<dbReference type="OrthoDB" id="9806473at2"/>
<feature type="domain" description="PhnB-like" evidence="1">
    <location>
        <begin position="4"/>
        <end position="130"/>
    </location>
</feature>
<name>A0A1W7A9D7_9STAP</name>
<dbReference type="Gene3D" id="3.30.720.100">
    <property type="match status" value="1"/>
</dbReference>
<evidence type="ECO:0000259" key="1">
    <source>
        <dbReference type="Pfam" id="PF06983"/>
    </source>
</evidence>
<dbReference type="PIRSF" id="PIRSF021700">
    <property type="entry name" value="3_dmu_93_MTrfase"/>
    <property type="match status" value="1"/>
</dbReference>
<dbReference type="EMBL" id="CP021059">
    <property type="protein sequence ID" value="ARQ06263.1"/>
    <property type="molecule type" value="Genomic_DNA"/>
</dbReference>
<protein>
    <recommendedName>
        <fullName evidence="1">PhnB-like domain-containing protein</fullName>
    </recommendedName>
</protein>